<organism evidence="2 3">
    <name type="scientific">Henosepilachna vigintioctopunctata</name>
    <dbReference type="NCBI Taxonomy" id="420089"/>
    <lineage>
        <taxon>Eukaryota</taxon>
        <taxon>Metazoa</taxon>
        <taxon>Ecdysozoa</taxon>
        <taxon>Arthropoda</taxon>
        <taxon>Hexapoda</taxon>
        <taxon>Insecta</taxon>
        <taxon>Pterygota</taxon>
        <taxon>Neoptera</taxon>
        <taxon>Endopterygota</taxon>
        <taxon>Coleoptera</taxon>
        <taxon>Polyphaga</taxon>
        <taxon>Cucujiformia</taxon>
        <taxon>Coccinelloidea</taxon>
        <taxon>Coccinellidae</taxon>
        <taxon>Epilachninae</taxon>
        <taxon>Epilachnini</taxon>
        <taxon>Henosepilachna</taxon>
    </lineage>
</organism>
<gene>
    <name evidence="2" type="ORF">WA026_001712</name>
</gene>
<keyword evidence="3" id="KW-1185">Reference proteome</keyword>
<comment type="caution">
    <text evidence="2">The sequence shown here is derived from an EMBL/GenBank/DDBJ whole genome shotgun (WGS) entry which is preliminary data.</text>
</comment>
<dbReference type="PANTHER" id="PTHR11071:SF561">
    <property type="entry name" value="PEPTIDYL-PROLYL CIS-TRANS ISOMERASE D-RELATED"/>
    <property type="match status" value="1"/>
</dbReference>
<dbReference type="Gene3D" id="2.40.100.10">
    <property type="entry name" value="Cyclophilin-like"/>
    <property type="match status" value="1"/>
</dbReference>
<dbReference type="PANTHER" id="PTHR11071">
    <property type="entry name" value="PEPTIDYL-PROLYL CIS-TRANS ISOMERASE"/>
    <property type="match status" value="1"/>
</dbReference>
<dbReference type="PRINTS" id="PR00153">
    <property type="entry name" value="CSAPPISMRASE"/>
</dbReference>
<dbReference type="Pfam" id="PF00160">
    <property type="entry name" value="Pro_isomerase"/>
    <property type="match status" value="1"/>
</dbReference>
<reference evidence="2 3" key="1">
    <citation type="submission" date="2023-03" db="EMBL/GenBank/DDBJ databases">
        <title>Genome insight into feeding habits of ladybird beetles.</title>
        <authorList>
            <person name="Li H.-S."/>
            <person name="Huang Y.-H."/>
            <person name="Pang H."/>
        </authorList>
    </citation>
    <scope>NUCLEOTIDE SEQUENCE [LARGE SCALE GENOMIC DNA]</scope>
    <source>
        <strain evidence="2">SYSU_2023b</strain>
        <tissue evidence="2">Whole body</tissue>
    </source>
</reference>
<dbReference type="GO" id="GO:0003755">
    <property type="term" value="F:peptidyl-prolyl cis-trans isomerase activity"/>
    <property type="evidence" value="ECO:0007669"/>
    <property type="project" value="InterPro"/>
</dbReference>
<name>A0AAW1URZ0_9CUCU</name>
<dbReference type="SUPFAM" id="SSF50891">
    <property type="entry name" value="Cyclophilin-like"/>
    <property type="match status" value="1"/>
</dbReference>
<evidence type="ECO:0000259" key="1">
    <source>
        <dbReference type="PROSITE" id="PS50072"/>
    </source>
</evidence>
<sequence>MTFYSPPQNTNEKEQRDMTNMWEYVPHNSHHNLGEIDNKNIEVENEEPSKEVIVEAVKFSVIGLLMTAEFQKCKYIVEGLRRSYPEKYQEPVIVPMMNLEWNDFLLNLYDDLVPNTCRLFVKRCRQAQGGYTGTPIHRIVTPSWIQCGGYRLKEVVMPCENYAVCHDKRGVLSMCNSGNHKKNTTQFMITLEKTSWMDTHYVAFGQLLHGDWVLSQIESVPTYYQAPKTEVKIVKAGEYSLQPSKLIQGTTELQSFLDKRLKLKPKSYQNYSTIDELKLEKIVHQNEKKREYLDTDLRPYFPLEMLPENILESFNYVADKKSSCLFEVENCTKCGCSHDVGKCMRDSSSRSSISS</sequence>
<dbReference type="GO" id="GO:0005737">
    <property type="term" value="C:cytoplasm"/>
    <property type="evidence" value="ECO:0007669"/>
    <property type="project" value="TreeGrafter"/>
</dbReference>
<dbReference type="PROSITE" id="PS50072">
    <property type="entry name" value="CSA_PPIASE_2"/>
    <property type="match status" value="1"/>
</dbReference>
<dbReference type="AlphaFoldDB" id="A0AAW1URZ0"/>
<feature type="domain" description="PPIase cyclophilin-type" evidence="1">
    <location>
        <begin position="102"/>
        <end position="238"/>
    </location>
</feature>
<accession>A0AAW1URZ0</accession>
<dbReference type="EMBL" id="JARQZJ010000091">
    <property type="protein sequence ID" value="KAK9883536.1"/>
    <property type="molecule type" value="Genomic_DNA"/>
</dbReference>
<dbReference type="InterPro" id="IPR002130">
    <property type="entry name" value="Cyclophilin-type_PPIase_dom"/>
</dbReference>
<dbReference type="InterPro" id="IPR029000">
    <property type="entry name" value="Cyclophilin-like_dom_sf"/>
</dbReference>
<evidence type="ECO:0000313" key="2">
    <source>
        <dbReference type="EMBL" id="KAK9883536.1"/>
    </source>
</evidence>
<evidence type="ECO:0000313" key="3">
    <source>
        <dbReference type="Proteomes" id="UP001431783"/>
    </source>
</evidence>
<dbReference type="Proteomes" id="UP001431783">
    <property type="component" value="Unassembled WGS sequence"/>
</dbReference>
<proteinExistence type="predicted"/>
<protein>
    <recommendedName>
        <fullName evidence="1">PPIase cyclophilin-type domain-containing protein</fullName>
    </recommendedName>
</protein>